<proteinExistence type="predicted"/>
<dbReference type="EMBL" id="CACTIH010009052">
    <property type="protein sequence ID" value="CAA3021336.1"/>
    <property type="molecule type" value="Genomic_DNA"/>
</dbReference>
<accession>A0A8S0URK5</accession>
<protein>
    <submittedName>
        <fullName evidence="1">Uncharacterized protein</fullName>
    </submittedName>
</protein>
<organism evidence="1 2">
    <name type="scientific">Olea europaea subsp. europaea</name>
    <dbReference type="NCBI Taxonomy" id="158383"/>
    <lineage>
        <taxon>Eukaryota</taxon>
        <taxon>Viridiplantae</taxon>
        <taxon>Streptophyta</taxon>
        <taxon>Embryophyta</taxon>
        <taxon>Tracheophyta</taxon>
        <taxon>Spermatophyta</taxon>
        <taxon>Magnoliopsida</taxon>
        <taxon>eudicotyledons</taxon>
        <taxon>Gunneridae</taxon>
        <taxon>Pentapetalae</taxon>
        <taxon>asterids</taxon>
        <taxon>lamiids</taxon>
        <taxon>Lamiales</taxon>
        <taxon>Oleaceae</taxon>
        <taxon>Oleeae</taxon>
        <taxon>Olea</taxon>
    </lineage>
</organism>
<dbReference type="PANTHER" id="PTHR34665">
    <property type="entry name" value="DUF3741 DOMAIN-CONTAINING PROTEIN"/>
    <property type="match status" value="1"/>
</dbReference>
<dbReference type="Proteomes" id="UP000594638">
    <property type="component" value="Unassembled WGS sequence"/>
</dbReference>
<dbReference type="PANTHER" id="PTHR34665:SF1">
    <property type="entry name" value="OS02G0595200 PROTEIN"/>
    <property type="match status" value="1"/>
</dbReference>
<dbReference type="Gramene" id="OE9A042694T1">
    <property type="protein sequence ID" value="OE9A042694C1"/>
    <property type="gene ID" value="OE9A042694"/>
</dbReference>
<sequence length="138" mass="15813">MKKTYEPEDRRNSIEIVKAAAQAWHCHSSGSKTITSEFDTHRKRVKSKPTRFKLEAMSVASRKESNWDFGQSLWDSYEIVSVSKKLEIGLMLSNPFAALDEPICGGKRQKESKNSLRNIINNMSSRRFSEAEILSEEE</sequence>
<gene>
    <name evidence="1" type="ORF">OLEA9_A042694</name>
</gene>
<evidence type="ECO:0000313" key="1">
    <source>
        <dbReference type="EMBL" id="CAA3021336.1"/>
    </source>
</evidence>
<name>A0A8S0URK5_OLEEU</name>
<evidence type="ECO:0000313" key="2">
    <source>
        <dbReference type="Proteomes" id="UP000594638"/>
    </source>
</evidence>
<dbReference type="OrthoDB" id="1921290at2759"/>
<dbReference type="AlphaFoldDB" id="A0A8S0URK5"/>
<keyword evidence="2" id="KW-1185">Reference proteome</keyword>
<comment type="caution">
    <text evidence="1">The sequence shown here is derived from an EMBL/GenBank/DDBJ whole genome shotgun (WGS) entry which is preliminary data.</text>
</comment>
<reference evidence="1 2" key="1">
    <citation type="submission" date="2019-12" db="EMBL/GenBank/DDBJ databases">
        <authorList>
            <person name="Alioto T."/>
            <person name="Alioto T."/>
            <person name="Gomez Garrido J."/>
        </authorList>
    </citation>
    <scope>NUCLEOTIDE SEQUENCE [LARGE SCALE GENOMIC DNA]</scope>
</reference>